<evidence type="ECO:0000256" key="10">
    <source>
        <dbReference type="ARBA" id="ARBA00023157"/>
    </source>
</evidence>
<name>A0A8J6GCM8_MICOH</name>
<keyword evidence="5 20" id="KW-0812">Transmembrane</keyword>
<feature type="transmembrane region" description="Helical" evidence="21">
    <location>
        <begin position="269"/>
        <end position="288"/>
    </location>
</feature>
<dbReference type="EMBL" id="JAATJU010023231">
    <property type="protein sequence ID" value="KAH0508396.1"/>
    <property type="molecule type" value="Genomic_DNA"/>
</dbReference>
<dbReference type="InterPro" id="IPR013783">
    <property type="entry name" value="Ig-like_fold"/>
</dbReference>
<evidence type="ECO:0000256" key="7">
    <source>
        <dbReference type="ARBA" id="ARBA00022737"/>
    </source>
</evidence>
<dbReference type="InterPro" id="IPR013106">
    <property type="entry name" value="Ig_V-set"/>
</dbReference>
<feature type="domain" description="Link" evidence="23">
    <location>
        <begin position="592"/>
        <end position="694"/>
    </location>
</feature>
<evidence type="ECO:0000256" key="14">
    <source>
        <dbReference type="ARBA" id="ARBA00034760"/>
    </source>
</evidence>
<dbReference type="SUPFAM" id="SSF48726">
    <property type="entry name" value="Immunoglobulin"/>
    <property type="match status" value="1"/>
</dbReference>
<feature type="transmembrane region" description="Helical" evidence="21">
    <location>
        <begin position="103"/>
        <end position="128"/>
    </location>
</feature>
<comment type="subcellular location">
    <subcellularLocation>
        <location evidence="1">Endomembrane system</location>
        <topology evidence="1">Multi-pass membrane protein</topology>
    </subcellularLocation>
    <subcellularLocation>
        <location evidence="2">Secreted</location>
        <location evidence="2">Extracellular space</location>
        <location evidence="2">Extracellular matrix</location>
    </subcellularLocation>
</comment>
<evidence type="ECO:0000256" key="20">
    <source>
        <dbReference type="PROSITE-ProRule" id="PRU01087"/>
    </source>
</evidence>
<dbReference type="SMART" id="SM00406">
    <property type="entry name" value="IGv"/>
    <property type="match status" value="1"/>
</dbReference>
<dbReference type="SUPFAM" id="SSF56436">
    <property type="entry name" value="C-type lectin-like"/>
    <property type="match status" value="2"/>
</dbReference>
<evidence type="ECO:0000256" key="13">
    <source>
        <dbReference type="ARBA" id="ARBA00023319"/>
    </source>
</evidence>
<evidence type="ECO:0000256" key="16">
    <source>
        <dbReference type="ARBA" id="ARBA00057003"/>
    </source>
</evidence>
<comment type="function">
    <text evidence="16">Essential for the proper localization of brevican (BCAN), mainly as a perineuronal nets (PNNs)-type deposition in the brainstem and cerebellum thereby playing a key role in the formation and structural organization of PNNs. Contributes to the formation and transmission of inhibitory GABAergic synapses between Purkinje cells and deep cerebellar nuclei neurons.</text>
</comment>
<dbReference type="CDD" id="cd03519">
    <property type="entry name" value="Link_domain_HAPLN_module_2"/>
    <property type="match status" value="1"/>
</dbReference>
<dbReference type="PROSITE" id="PS51751">
    <property type="entry name" value="EXPERA"/>
    <property type="match status" value="2"/>
</dbReference>
<dbReference type="CDD" id="cd21106">
    <property type="entry name" value="TM6SF1-like"/>
    <property type="match status" value="1"/>
</dbReference>
<dbReference type="GO" id="GO:0055088">
    <property type="term" value="P:lipid homeostasis"/>
    <property type="evidence" value="ECO:0007669"/>
    <property type="project" value="TreeGrafter"/>
</dbReference>
<evidence type="ECO:0000259" key="22">
    <source>
        <dbReference type="PROSITE" id="PS50835"/>
    </source>
</evidence>
<keyword evidence="6" id="KW-0732">Signal</keyword>
<keyword evidence="12" id="KW-0373">Hyaluronic acid</keyword>
<evidence type="ECO:0000259" key="23">
    <source>
        <dbReference type="PROSITE" id="PS50963"/>
    </source>
</evidence>
<dbReference type="InterPro" id="IPR016187">
    <property type="entry name" value="CTDL_fold"/>
</dbReference>
<comment type="caution">
    <text evidence="25">The sequence shown here is derived from an EMBL/GenBank/DDBJ whole genome shotgun (WGS) entry which is preliminary data.</text>
</comment>
<comment type="similarity">
    <text evidence="14">Belongs to the TM6SF family.</text>
</comment>
<comment type="caution">
    <text evidence="19">Lacks conserved residue(s) required for the propagation of feature annotation.</text>
</comment>
<dbReference type="PROSITE" id="PS01241">
    <property type="entry name" value="LINK_1"/>
    <property type="match status" value="1"/>
</dbReference>
<feature type="transmembrane region" description="Helical" evidence="21">
    <location>
        <begin position="64"/>
        <end position="83"/>
    </location>
</feature>
<feature type="transmembrane region" description="Helical" evidence="21">
    <location>
        <begin position="172"/>
        <end position="191"/>
    </location>
</feature>
<dbReference type="SMART" id="SM00409">
    <property type="entry name" value="IG"/>
    <property type="match status" value="1"/>
</dbReference>
<dbReference type="GO" id="GO:0005789">
    <property type="term" value="C:endoplasmic reticulum membrane"/>
    <property type="evidence" value="ECO:0007669"/>
    <property type="project" value="TreeGrafter"/>
</dbReference>
<evidence type="ECO:0000313" key="26">
    <source>
        <dbReference type="Proteomes" id="UP000710432"/>
    </source>
</evidence>
<evidence type="ECO:0000256" key="18">
    <source>
        <dbReference type="ARBA" id="ARBA00082812"/>
    </source>
</evidence>
<dbReference type="GO" id="GO:0007155">
    <property type="term" value="P:cell adhesion"/>
    <property type="evidence" value="ECO:0007669"/>
    <property type="project" value="InterPro"/>
</dbReference>
<dbReference type="Gene3D" id="2.60.40.10">
    <property type="entry name" value="Immunoglobulins"/>
    <property type="match status" value="1"/>
</dbReference>
<dbReference type="AlphaFoldDB" id="A0A8J6GCM8"/>
<feature type="domain" description="EXPERA" evidence="24">
    <location>
        <begin position="217"/>
        <end position="351"/>
    </location>
</feature>
<dbReference type="InterPro" id="IPR059044">
    <property type="entry name" value="TM_Tm6sf1/2"/>
</dbReference>
<dbReference type="InterPro" id="IPR016186">
    <property type="entry name" value="C-type_lectin-like/link_sf"/>
</dbReference>
<dbReference type="SMART" id="SM00445">
    <property type="entry name" value="LINK"/>
    <property type="match status" value="2"/>
</dbReference>
<evidence type="ECO:0000256" key="1">
    <source>
        <dbReference type="ARBA" id="ARBA00004127"/>
    </source>
</evidence>
<evidence type="ECO:0000256" key="4">
    <source>
        <dbReference type="ARBA" id="ARBA00022530"/>
    </source>
</evidence>
<keyword evidence="11" id="KW-0325">Glycoprotein</keyword>
<feature type="domain" description="Link" evidence="23">
    <location>
        <begin position="699"/>
        <end position="791"/>
    </location>
</feature>
<dbReference type="Proteomes" id="UP000710432">
    <property type="component" value="Unassembled WGS sequence"/>
</dbReference>
<organism evidence="25 26">
    <name type="scientific">Microtus ochrogaster</name>
    <name type="common">Prairie vole</name>
    <dbReference type="NCBI Taxonomy" id="79684"/>
    <lineage>
        <taxon>Eukaryota</taxon>
        <taxon>Metazoa</taxon>
        <taxon>Chordata</taxon>
        <taxon>Craniata</taxon>
        <taxon>Vertebrata</taxon>
        <taxon>Euteleostomi</taxon>
        <taxon>Mammalia</taxon>
        <taxon>Eutheria</taxon>
        <taxon>Euarchontoglires</taxon>
        <taxon>Glires</taxon>
        <taxon>Rodentia</taxon>
        <taxon>Myomorpha</taxon>
        <taxon>Muroidea</taxon>
        <taxon>Cricetidae</taxon>
        <taxon>Arvicolinae</taxon>
        <taxon>Microtus</taxon>
    </lineage>
</organism>
<dbReference type="Pfam" id="PF00193">
    <property type="entry name" value="Xlink"/>
    <property type="match status" value="2"/>
</dbReference>
<feature type="disulfide bond" evidence="19">
    <location>
        <begin position="744"/>
        <end position="765"/>
    </location>
</feature>
<dbReference type="PANTHER" id="PTHR14568:SF9">
    <property type="entry name" value="TRANSMEMBRANE 6 SUPERFAMILY MEMBER 2"/>
    <property type="match status" value="1"/>
</dbReference>
<feature type="transmembrane region" description="Helical" evidence="21">
    <location>
        <begin position="140"/>
        <end position="160"/>
    </location>
</feature>
<dbReference type="Gene3D" id="3.10.100.10">
    <property type="entry name" value="Mannose-Binding Protein A, subunit A"/>
    <property type="match status" value="2"/>
</dbReference>
<dbReference type="PRINTS" id="PR01265">
    <property type="entry name" value="LINKMODULE"/>
</dbReference>
<keyword evidence="9 20" id="KW-0472">Membrane</keyword>
<dbReference type="InterPro" id="IPR047195">
    <property type="entry name" value="TM6SF1-like"/>
</dbReference>
<dbReference type="FunFam" id="2.60.40.10:FF:000536">
    <property type="entry name" value="Hyaluronan and proteoglycan link protein 4"/>
    <property type="match status" value="1"/>
</dbReference>
<feature type="domain" description="Ig-like" evidence="22">
    <location>
        <begin position="475"/>
        <end position="590"/>
    </location>
</feature>
<dbReference type="FunFam" id="3.10.100.10:FF:000002">
    <property type="entry name" value="Hyaluronan proteoglycan link protein 1"/>
    <property type="match status" value="1"/>
</dbReference>
<evidence type="ECO:0000256" key="12">
    <source>
        <dbReference type="ARBA" id="ARBA00023290"/>
    </source>
</evidence>
<keyword evidence="8 20" id="KW-1133">Transmembrane helix</keyword>
<reference evidence="25" key="1">
    <citation type="submission" date="2020-03" db="EMBL/GenBank/DDBJ databases">
        <title>Studies in the Genomics of Life Span.</title>
        <authorList>
            <person name="Glass D."/>
        </authorList>
    </citation>
    <scope>NUCLEOTIDE SEQUENCE</scope>
    <source>
        <strain evidence="25">LTLLF</strain>
        <tissue evidence="25">Muscle</tissue>
    </source>
</reference>
<dbReference type="Pfam" id="PF05241">
    <property type="entry name" value="EBP"/>
    <property type="match status" value="1"/>
</dbReference>
<dbReference type="GO" id="GO:0019216">
    <property type="term" value="P:regulation of lipid metabolic process"/>
    <property type="evidence" value="ECO:0007669"/>
    <property type="project" value="TreeGrafter"/>
</dbReference>
<gene>
    <name evidence="25" type="ORF">LTLLF_163625</name>
</gene>
<evidence type="ECO:0000256" key="9">
    <source>
        <dbReference type="ARBA" id="ARBA00023136"/>
    </source>
</evidence>
<keyword evidence="7" id="KW-0677">Repeat</keyword>
<proteinExistence type="inferred from homology"/>
<dbReference type="GO" id="GO:0005540">
    <property type="term" value="F:hyaluronic acid binding"/>
    <property type="evidence" value="ECO:0007669"/>
    <property type="project" value="UniProtKB-KW"/>
</dbReference>
<dbReference type="Pfam" id="PF07686">
    <property type="entry name" value="V-set"/>
    <property type="match status" value="1"/>
</dbReference>
<accession>A0A8J6GCM8</accession>
<evidence type="ECO:0000259" key="24">
    <source>
        <dbReference type="PROSITE" id="PS51751"/>
    </source>
</evidence>
<dbReference type="InterPro" id="IPR003599">
    <property type="entry name" value="Ig_sub"/>
</dbReference>
<keyword evidence="10 19" id="KW-1015">Disulfide bond</keyword>
<feature type="disulfide bond" evidence="19">
    <location>
        <begin position="638"/>
        <end position="659"/>
    </location>
</feature>
<feature type="domain" description="EXPERA" evidence="24">
    <location>
        <begin position="61"/>
        <end position="186"/>
    </location>
</feature>
<sequence length="828" mass="90356">MDIPPLAGKTTAMSLGALPLSYVLNQVSAFSQPLCAVLMSTLILGLLFMAVYSLSHGEITYDPLYAVFVLFSFTSVVDLVIALQEDGYMVGFMDFYTKEGEPYLRTAHGIFICYWDGTVHYLLYLAMAGAIRKRKRYRNLGLYWLGSFAMSLLVFLPGNILGKYSSEIRPAFFLAILYMLVPCWAGVKIFSQSHAPTSYTPNMVQEEQKKGILQRPADLVIVMCLVLAAFFTLFRGLVVLDCPTDACFIYIYQYEPYLRDPVAYPKLQMLVYLFYALPFYCLAVYALIFPGCSWLPDWALVFAGAIGQAQFSHMGASMHLRTPFTYRVPEDTWTTFFLSNMLFALGPHLLAFRCLWQTPGAHGPAGPAVQNVVRVRSWKRTGGSAGAASRMAPLTLPSLLQSPGALITLRAPLRAVAPPPVRSGSGGGDACAPTALGPHALWAVAWVLLLLVPVPVGAQRGRKKVVHVLEGESGSVVVQTAPGQVVSHRGGTIVLPCRYHYEAAAHDHDGVRLKWTKVVDPLAFTDVFVALGTQHRAFGPYRGRAELQNDGPGDASLVLRNVTLQDYGRYECEVTNELEDDAGVVKLDLEGVVFPYHPRGGRYKMTFVEAQRACAEQDGILASAEQLHEAWRDGLDWCNAGWLRDGSVQYPVSQAREPCGGAGSNGAGEGTNGGVRNYGYRHNAEERYDAFCFTSNLPGRVFFLKPLRPVALAGAARACAARGATVAKVGQLFAAWKLQLLDRCTAGWLADGSARYPIVNPRTRCGGPRPGVRSLGFPDASRRLFGVYCYRAPGAPDPAPGGWGWGWEGGGGWAGGSRDPAAWTPLRV</sequence>
<evidence type="ECO:0000313" key="25">
    <source>
        <dbReference type="EMBL" id="KAH0508396.1"/>
    </source>
</evidence>
<dbReference type="InterPro" id="IPR007110">
    <property type="entry name" value="Ig-like_dom"/>
</dbReference>
<dbReference type="PROSITE" id="PS50835">
    <property type="entry name" value="IG_LIKE"/>
    <property type="match status" value="1"/>
</dbReference>
<evidence type="ECO:0000256" key="5">
    <source>
        <dbReference type="ARBA" id="ARBA00022692"/>
    </source>
</evidence>
<evidence type="ECO:0000256" key="19">
    <source>
        <dbReference type="PROSITE-ProRule" id="PRU00323"/>
    </source>
</evidence>
<dbReference type="CDD" id="cd05877">
    <property type="entry name" value="Ig_LP_like"/>
    <property type="match status" value="1"/>
</dbReference>
<comment type="similarity">
    <text evidence="15">Belongs to the HAPLN family.</text>
</comment>
<dbReference type="InterPro" id="IPR036179">
    <property type="entry name" value="Ig-like_dom_sf"/>
</dbReference>
<keyword evidence="3" id="KW-0964">Secreted</keyword>
<evidence type="ECO:0000256" key="15">
    <source>
        <dbReference type="ARBA" id="ARBA00038272"/>
    </source>
</evidence>
<evidence type="ECO:0000256" key="8">
    <source>
        <dbReference type="ARBA" id="ARBA00022989"/>
    </source>
</evidence>
<dbReference type="InterPro" id="IPR000538">
    <property type="entry name" value="Link_dom"/>
</dbReference>
<dbReference type="PANTHER" id="PTHR14568">
    <property type="entry name" value="TRANSMEMBRANE SUPERFAMILY 6 MEMBER 1/2"/>
    <property type="match status" value="1"/>
</dbReference>
<feature type="transmembrane region" description="Helical" evidence="21">
    <location>
        <begin position="295"/>
        <end position="313"/>
    </location>
</feature>
<evidence type="ECO:0000256" key="21">
    <source>
        <dbReference type="SAM" id="Phobius"/>
    </source>
</evidence>
<feature type="transmembrane region" description="Helical" evidence="21">
    <location>
        <begin position="30"/>
        <end position="52"/>
    </location>
</feature>
<dbReference type="InterPro" id="IPR033118">
    <property type="entry name" value="EXPERA"/>
</dbReference>
<keyword evidence="13" id="KW-0393">Immunoglobulin domain</keyword>
<evidence type="ECO:0000256" key="3">
    <source>
        <dbReference type="ARBA" id="ARBA00022525"/>
    </source>
</evidence>
<dbReference type="FunFam" id="3.10.100.10:FF:000001">
    <property type="entry name" value="Hyaluronan proteoglycan link protein 1"/>
    <property type="match status" value="1"/>
</dbReference>
<dbReference type="Pfam" id="PF26083">
    <property type="entry name" value="TM_Tm6sf2"/>
    <property type="match status" value="1"/>
</dbReference>
<evidence type="ECO:0000256" key="6">
    <source>
        <dbReference type="ARBA" id="ARBA00022729"/>
    </source>
</evidence>
<protein>
    <recommendedName>
        <fullName evidence="17">Hyaluronan and proteoglycan link protein 4</fullName>
    </recommendedName>
    <alternativeName>
        <fullName evidence="18">Brain link protein 2</fullName>
    </alternativeName>
</protein>
<dbReference type="GO" id="GO:0033116">
    <property type="term" value="C:endoplasmic reticulum-Golgi intermediate compartment membrane"/>
    <property type="evidence" value="ECO:0007669"/>
    <property type="project" value="TreeGrafter"/>
</dbReference>
<evidence type="ECO:0000256" key="2">
    <source>
        <dbReference type="ARBA" id="ARBA00004498"/>
    </source>
</evidence>
<evidence type="ECO:0000256" key="11">
    <source>
        <dbReference type="ARBA" id="ARBA00023180"/>
    </source>
</evidence>
<feature type="transmembrane region" description="Helical" evidence="21">
    <location>
        <begin position="212"/>
        <end position="234"/>
    </location>
</feature>
<keyword evidence="4" id="KW-0272">Extracellular matrix</keyword>
<dbReference type="PROSITE" id="PS50963">
    <property type="entry name" value="LINK_2"/>
    <property type="match status" value="2"/>
</dbReference>
<evidence type="ECO:0000256" key="17">
    <source>
        <dbReference type="ARBA" id="ARBA00069067"/>
    </source>
</evidence>